<keyword evidence="6 8" id="KW-0326">Glycosidase</keyword>
<dbReference type="InterPro" id="IPR051801">
    <property type="entry name" value="GH28_Enzymes"/>
</dbReference>
<dbReference type="InterPro" id="IPR000743">
    <property type="entry name" value="Glyco_hydro_28"/>
</dbReference>
<feature type="chain" id="PRO_5021324792" evidence="9">
    <location>
        <begin position="23"/>
        <end position="514"/>
    </location>
</feature>
<keyword evidence="5 8" id="KW-0378">Hydrolase</keyword>
<dbReference type="EMBL" id="SKBQ01000003">
    <property type="protein sequence ID" value="TPX12707.1"/>
    <property type="molecule type" value="Genomic_DNA"/>
</dbReference>
<dbReference type="PANTHER" id="PTHR31339:SF9">
    <property type="entry name" value="PLASMIN AND FIBRONECTIN-BINDING PROTEIN A"/>
    <property type="match status" value="1"/>
</dbReference>
<proteinExistence type="inferred from homology"/>
<reference evidence="10 11" key="1">
    <citation type="submission" date="2019-06" db="EMBL/GenBank/DDBJ databases">
        <title>Draft genome sequence of the filamentous fungus Phialemoniopsis curvata isolated from diesel fuel.</title>
        <authorList>
            <person name="Varaljay V.A."/>
            <person name="Lyon W.J."/>
            <person name="Crouch A.L."/>
            <person name="Drake C.E."/>
            <person name="Hollomon J.M."/>
            <person name="Nadeau L.J."/>
            <person name="Nunn H.S."/>
            <person name="Stevenson B.S."/>
            <person name="Bojanowski C.L."/>
            <person name="Crookes-Goodson W.J."/>
        </authorList>
    </citation>
    <scope>NUCLEOTIDE SEQUENCE [LARGE SCALE GENOMIC DNA]</scope>
    <source>
        <strain evidence="10 11">D216</strain>
    </source>
</reference>
<dbReference type="GO" id="GO:0005576">
    <property type="term" value="C:extracellular region"/>
    <property type="evidence" value="ECO:0007669"/>
    <property type="project" value="UniProtKB-SubCell"/>
</dbReference>
<keyword evidence="11" id="KW-1185">Reference proteome</keyword>
<dbReference type="AlphaFoldDB" id="A0A507AYW7"/>
<comment type="subcellular location">
    <subcellularLocation>
        <location evidence="1">Secreted</location>
    </subcellularLocation>
</comment>
<evidence type="ECO:0000256" key="1">
    <source>
        <dbReference type="ARBA" id="ARBA00004613"/>
    </source>
</evidence>
<dbReference type="GO" id="GO:0071555">
    <property type="term" value="P:cell wall organization"/>
    <property type="evidence" value="ECO:0007669"/>
    <property type="project" value="UniProtKB-KW"/>
</dbReference>
<dbReference type="STRING" id="1093900.A0A507AYW7"/>
<keyword evidence="4 9" id="KW-0732">Signal</keyword>
<dbReference type="Gene3D" id="2.160.20.10">
    <property type="entry name" value="Single-stranded right-handed beta-helix, Pectin lyase-like"/>
    <property type="match status" value="1"/>
</dbReference>
<gene>
    <name evidence="10" type="ORF">E0L32_000884</name>
</gene>
<dbReference type="PANTHER" id="PTHR31339">
    <property type="entry name" value="PECTIN LYASE-RELATED"/>
    <property type="match status" value="1"/>
</dbReference>
<evidence type="ECO:0000256" key="4">
    <source>
        <dbReference type="ARBA" id="ARBA00022729"/>
    </source>
</evidence>
<dbReference type="RefSeq" id="XP_030994418.1">
    <property type="nucleotide sequence ID" value="XM_031143747.1"/>
</dbReference>
<sequence length="514" mass="56010">MLSPRLFAVCTLLTSVCASVCASVTTYPRPALYSASTDFSLTVGGTSVPTVKFYDGYDYAQLSMDEGKDTEYKITLSSGASISSYSISPKKLKIAATVSGSTLTFKVKKAYYLIVKINSLKEFVIVADPSETDKPASSGSGIFNVKDYNADNTGKTLNTGIQDALNAGKGHIVYVPPGIYLTGNIVIPDGTSLYLAGGSVLRFTGNPADYKNMYYKPGLGYGTWWISTAINSNNIKIYGRGTLDANGYGYQNGRNVSQALVPAGTQNFVADGLLIRESSFWTVVPTQSNNVYLNNLKMLNRIDMKQNDGIDVVESTNVFTTRAIAIAHDDSFSTKTWPEDDNDIFKAYPYPPRPLSNVTFTDLVSWTRCYSFKVGQGVYNYQQGITFQDGVTYTAAVGLGVDHKFGDGVARDLTWKNIEIEALAGENMPGVATWMAIFVEISGRGIGPIENSLVENIRIYDLGAKDAWIKGYNSSCKVVNTKLKNIYLNDNTTPTTDLKALKVVHMNTLNTTIE</sequence>
<dbReference type="InterPro" id="IPR011050">
    <property type="entry name" value="Pectin_lyase_fold/virulence"/>
</dbReference>
<dbReference type="Pfam" id="PF00295">
    <property type="entry name" value="Glyco_hydro_28"/>
    <property type="match status" value="1"/>
</dbReference>
<accession>A0A507AYW7</accession>
<evidence type="ECO:0000313" key="11">
    <source>
        <dbReference type="Proteomes" id="UP000319257"/>
    </source>
</evidence>
<evidence type="ECO:0000256" key="6">
    <source>
        <dbReference type="ARBA" id="ARBA00023295"/>
    </source>
</evidence>
<evidence type="ECO:0000256" key="3">
    <source>
        <dbReference type="ARBA" id="ARBA00022525"/>
    </source>
</evidence>
<dbReference type="GO" id="GO:0004650">
    <property type="term" value="F:polygalacturonase activity"/>
    <property type="evidence" value="ECO:0007669"/>
    <property type="project" value="InterPro"/>
</dbReference>
<name>A0A507AYW7_9PEZI</name>
<dbReference type="InParanoid" id="A0A507AYW7"/>
<dbReference type="GO" id="GO:0005975">
    <property type="term" value="P:carbohydrate metabolic process"/>
    <property type="evidence" value="ECO:0007669"/>
    <property type="project" value="InterPro"/>
</dbReference>
<evidence type="ECO:0000256" key="2">
    <source>
        <dbReference type="ARBA" id="ARBA00008834"/>
    </source>
</evidence>
<evidence type="ECO:0000256" key="9">
    <source>
        <dbReference type="SAM" id="SignalP"/>
    </source>
</evidence>
<feature type="signal peptide" evidence="9">
    <location>
        <begin position="1"/>
        <end position="22"/>
    </location>
</feature>
<comment type="caution">
    <text evidence="10">The sequence shown here is derived from an EMBL/GenBank/DDBJ whole genome shotgun (WGS) entry which is preliminary data.</text>
</comment>
<keyword evidence="7" id="KW-0961">Cell wall biogenesis/degradation</keyword>
<dbReference type="SUPFAM" id="SSF51126">
    <property type="entry name" value="Pectin lyase-like"/>
    <property type="match status" value="1"/>
</dbReference>
<evidence type="ECO:0000256" key="5">
    <source>
        <dbReference type="ARBA" id="ARBA00022801"/>
    </source>
</evidence>
<protein>
    <submittedName>
        <fullName evidence="10">Uncharacterized protein</fullName>
    </submittedName>
</protein>
<dbReference type="GeneID" id="41968331"/>
<dbReference type="InterPro" id="IPR012334">
    <property type="entry name" value="Pectin_lyas_fold"/>
</dbReference>
<dbReference type="Proteomes" id="UP000319257">
    <property type="component" value="Unassembled WGS sequence"/>
</dbReference>
<evidence type="ECO:0000256" key="7">
    <source>
        <dbReference type="ARBA" id="ARBA00023316"/>
    </source>
</evidence>
<evidence type="ECO:0000256" key="8">
    <source>
        <dbReference type="RuleBase" id="RU361169"/>
    </source>
</evidence>
<dbReference type="OrthoDB" id="187139at2759"/>
<organism evidence="10 11">
    <name type="scientific">Thyridium curvatum</name>
    <dbReference type="NCBI Taxonomy" id="1093900"/>
    <lineage>
        <taxon>Eukaryota</taxon>
        <taxon>Fungi</taxon>
        <taxon>Dikarya</taxon>
        <taxon>Ascomycota</taxon>
        <taxon>Pezizomycotina</taxon>
        <taxon>Sordariomycetes</taxon>
        <taxon>Sordariomycetidae</taxon>
        <taxon>Thyridiales</taxon>
        <taxon>Thyridiaceae</taxon>
        <taxon>Thyridium</taxon>
    </lineage>
</organism>
<comment type="similarity">
    <text evidence="2 8">Belongs to the glycosyl hydrolase 28 family.</text>
</comment>
<keyword evidence="3" id="KW-0964">Secreted</keyword>
<evidence type="ECO:0000313" key="10">
    <source>
        <dbReference type="EMBL" id="TPX12707.1"/>
    </source>
</evidence>